<dbReference type="GO" id="GO:0071561">
    <property type="term" value="C:nucleus-vacuole junction"/>
    <property type="evidence" value="ECO:0007669"/>
    <property type="project" value="TreeGrafter"/>
</dbReference>
<keyword evidence="6" id="KW-1185">Reference proteome</keyword>
<evidence type="ECO:0000313" key="5">
    <source>
        <dbReference type="EMBL" id="KAE8736109.1"/>
    </source>
</evidence>
<dbReference type="InterPro" id="IPR045162">
    <property type="entry name" value="Vps15-like"/>
</dbReference>
<dbReference type="InterPro" id="IPR036322">
    <property type="entry name" value="WD40_repeat_dom_sf"/>
</dbReference>
<dbReference type="InterPro" id="IPR000504">
    <property type="entry name" value="RRM_dom"/>
</dbReference>
<dbReference type="GO" id="GO:0045324">
    <property type="term" value="P:late endosome to vacuole transport"/>
    <property type="evidence" value="ECO:0007669"/>
    <property type="project" value="InterPro"/>
</dbReference>
<gene>
    <name evidence="5" type="ORF">F3Y22_tig00000170pilonHSYRG00046</name>
</gene>
<dbReference type="PANTHER" id="PTHR17583">
    <property type="entry name" value="PHOSPHOINOSITIDE 3-KINASE REGULATORY SUBUNIT 4"/>
    <property type="match status" value="1"/>
</dbReference>
<dbReference type="InterPro" id="IPR015943">
    <property type="entry name" value="WD40/YVTN_repeat-like_dom_sf"/>
</dbReference>
<feature type="region of interest" description="Disordered" evidence="3">
    <location>
        <begin position="192"/>
        <end position="216"/>
    </location>
</feature>
<dbReference type="InterPro" id="IPR001680">
    <property type="entry name" value="WD40_rpt"/>
</dbReference>
<comment type="caution">
    <text evidence="5">The sequence shown here is derived from an EMBL/GenBank/DDBJ whole genome shotgun (WGS) entry which is preliminary data.</text>
</comment>
<dbReference type="GO" id="GO:0034272">
    <property type="term" value="C:phosphatidylinositol 3-kinase complex, class III, type II"/>
    <property type="evidence" value="ECO:0007669"/>
    <property type="project" value="TreeGrafter"/>
</dbReference>
<keyword evidence="1" id="KW-0547">Nucleotide-binding</keyword>
<evidence type="ECO:0000256" key="1">
    <source>
        <dbReference type="ARBA" id="ARBA00022741"/>
    </source>
</evidence>
<dbReference type="PANTHER" id="PTHR17583:SF0">
    <property type="entry name" value="PHOSPHOINOSITIDE 3-KINASE REGULATORY SUBUNIT 4"/>
    <property type="match status" value="1"/>
</dbReference>
<dbReference type="Pfam" id="PF00076">
    <property type="entry name" value="RRM_1"/>
    <property type="match status" value="1"/>
</dbReference>
<reference evidence="5" key="1">
    <citation type="submission" date="2019-09" db="EMBL/GenBank/DDBJ databases">
        <title>Draft genome information of white flower Hibiscus syriacus.</title>
        <authorList>
            <person name="Kim Y.-M."/>
        </authorList>
    </citation>
    <scope>NUCLEOTIDE SEQUENCE [LARGE SCALE GENOMIC DNA]</scope>
    <source>
        <strain evidence="5">YM2019G1</strain>
    </source>
</reference>
<accession>A0A6A3DAF5</accession>
<dbReference type="GO" id="GO:0006623">
    <property type="term" value="P:protein targeting to vacuole"/>
    <property type="evidence" value="ECO:0007669"/>
    <property type="project" value="TreeGrafter"/>
</dbReference>
<dbReference type="GO" id="GO:0016236">
    <property type="term" value="P:macroautophagy"/>
    <property type="evidence" value="ECO:0007669"/>
    <property type="project" value="InterPro"/>
</dbReference>
<dbReference type="Proteomes" id="UP000436088">
    <property type="component" value="Unassembled WGS sequence"/>
</dbReference>
<evidence type="ECO:0000256" key="2">
    <source>
        <dbReference type="PROSITE-ProRule" id="PRU00221"/>
    </source>
</evidence>
<dbReference type="InterPro" id="IPR012677">
    <property type="entry name" value="Nucleotide-bd_a/b_plait_sf"/>
</dbReference>
<dbReference type="AlphaFoldDB" id="A0A6A3DAF5"/>
<dbReference type="GO" id="GO:0034271">
    <property type="term" value="C:phosphatidylinositol 3-kinase complex, class III, type I"/>
    <property type="evidence" value="ECO:0007669"/>
    <property type="project" value="TreeGrafter"/>
</dbReference>
<evidence type="ECO:0000259" key="4">
    <source>
        <dbReference type="Pfam" id="PF00076"/>
    </source>
</evidence>
<evidence type="ECO:0000256" key="3">
    <source>
        <dbReference type="SAM" id="MobiDB-lite"/>
    </source>
</evidence>
<protein>
    <submittedName>
        <fullName evidence="5">ATP binding protein, putative isoform 2</fullName>
    </submittedName>
</protein>
<dbReference type="Gene3D" id="2.130.10.10">
    <property type="entry name" value="YVTN repeat-like/Quinoprotein amine dehydrogenase"/>
    <property type="match status" value="1"/>
</dbReference>
<keyword evidence="2" id="KW-0853">WD repeat</keyword>
<dbReference type="GO" id="GO:0004674">
    <property type="term" value="F:protein serine/threonine kinase activity"/>
    <property type="evidence" value="ECO:0007669"/>
    <property type="project" value="InterPro"/>
</dbReference>
<dbReference type="SUPFAM" id="SSF50978">
    <property type="entry name" value="WD40 repeat-like"/>
    <property type="match status" value="1"/>
</dbReference>
<dbReference type="GO" id="GO:0000166">
    <property type="term" value="F:nucleotide binding"/>
    <property type="evidence" value="ECO:0007669"/>
    <property type="project" value="UniProtKB-KW"/>
</dbReference>
<sequence>MEFSSMWRACASKRAFRIGVLCAILTPVAKVMAKRLKHTQNDPNEEHITINFRLCADLPNHGISTPSRCNLTTQHHLSRIPCINSALQQSGLTEVDYDDTKLRVMGSHTRNASSVIDMPTSDTPLPWMDPVSKSFSMASSVPEHKLVSGFGITGGSKRFYRVVHEPESRENDQIAYVNSKFQDMRLSGTVKGTSVPMEDASASAVSGTKESTMKGFSNEDFPEVERSRSGFHNWSKKDQPSFGNEFKNGCYTIFIENLPETIHWKRLRSIFCTYGKVIDAFIPKKETRKGKVRVSLAKYRPRQSYWRKSSTVVCRKSGLEDISGIKFSEVEGVVDEDKLHVLRLAGFTLMRAAANVVLIVFEDSDSLRIVKDDYLETLAEWTANLEIDVLPNEGIDWCYLWVVLGATLLAPTIKKGFLTRPEILIKKNDNSFFVSASDDSTVKVWDSRKLEKDISFRSRLTYHLEGSQALCTAMLQNSAQVVVGACIADIKKKDVKEGAILTLLNYPVDNCGIQPFMYSTQTCGIHLWDTRSCSNAWTLKAVPEEGFISFLVAGPCGNWFVSGSSRGVLTLWDLRFRIPVNSWQPLIYVAAGCNEVSLWNAEYGSCHQVFRAANYDSAAELSDLPWALAKPSTKTSSKSDPRRNANPMYRVNELNEPPPCLPGIRALHPLPWGDLLTGGTDLRIRCWGHCSLDRSYCICGPNFKGVGNDDFYDARSSFGAQVVQLTAKAVLAAAATDSAGCHHDSVLSLASVKLNQRLLISSSRDGAIKNDFFMHLNGIMESASGIRKDLKMKYLAERRARAPGLV</sequence>
<name>A0A6A3DAF5_HIBSY</name>
<dbReference type="Gene3D" id="3.30.70.330">
    <property type="match status" value="1"/>
</dbReference>
<dbReference type="GO" id="GO:0005770">
    <property type="term" value="C:late endosome"/>
    <property type="evidence" value="ECO:0007669"/>
    <property type="project" value="TreeGrafter"/>
</dbReference>
<dbReference type="Pfam" id="PF00400">
    <property type="entry name" value="WD40"/>
    <property type="match status" value="1"/>
</dbReference>
<dbReference type="InterPro" id="IPR035979">
    <property type="entry name" value="RBD_domain_sf"/>
</dbReference>
<feature type="repeat" description="WD" evidence="2">
    <location>
        <begin position="429"/>
        <end position="446"/>
    </location>
</feature>
<dbReference type="GO" id="GO:0003723">
    <property type="term" value="F:RNA binding"/>
    <property type="evidence" value="ECO:0007669"/>
    <property type="project" value="InterPro"/>
</dbReference>
<proteinExistence type="predicted"/>
<dbReference type="PROSITE" id="PS50082">
    <property type="entry name" value="WD_REPEATS_2"/>
    <property type="match status" value="1"/>
</dbReference>
<evidence type="ECO:0000313" key="6">
    <source>
        <dbReference type="Proteomes" id="UP000436088"/>
    </source>
</evidence>
<organism evidence="5 6">
    <name type="scientific">Hibiscus syriacus</name>
    <name type="common">Rose of Sharon</name>
    <dbReference type="NCBI Taxonomy" id="106335"/>
    <lineage>
        <taxon>Eukaryota</taxon>
        <taxon>Viridiplantae</taxon>
        <taxon>Streptophyta</taxon>
        <taxon>Embryophyta</taxon>
        <taxon>Tracheophyta</taxon>
        <taxon>Spermatophyta</taxon>
        <taxon>Magnoliopsida</taxon>
        <taxon>eudicotyledons</taxon>
        <taxon>Gunneridae</taxon>
        <taxon>Pentapetalae</taxon>
        <taxon>rosids</taxon>
        <taxon>malvids</taxon>
        <taxon>Malvales</taxon>
        <taxon>Malvaceae</taxon>
        <taxon>Malvoideae</taxon>
        <taxon>Hibiscus</taxon>
    </lineage>
</organism>
<dbReference type="EMBL" id="VEPZ02000020">
    <property type="protein sequence ID" value="KAE8736109.1"/>
    <property type="molecule type" value="Genomic_DNA"/>
</dbReference>
<feature type="domain" description="RRM" evidence="4">
    <location>
        <begin position="253"/>
        <end position="291"/>
    </location>
</feature>
<dbReference type="SUPFAM" id="SSF54928">
    <property type="entry name" value="RNA-binding domain, RBD"/>
    <property type="match status" value="1"/>
</dbReference>
<dbReference type="CDD" id="cd00590">
    <property type="entry name" value="RRM_SF"/>
    <property type="match status" value="1"/>
</dbReference>